<gene>
    <name evidence="1" type="ORF">M2350_000111</name>
</gene>
<organism evidence="1 2">
    <name type="scientific">Candidatus Fervidibacter sacchari</name>
    <dbReference type="NCBI Taxonomy" id="1448929"/>
    <lineage>
        <taxon>Bacteria</taxon>
        <taxon>Candidatus Fervidibacterota</taxon>
        <taxon>Candidatus Fervidibacter</taxon>
    </lineage>
</organism>
<proteinExistence type="predicted"/>
<dbReference type="EMBL" id="JANUCP010000001">
    <property type="protein sequence ID" value="MCS3917714.1"/>
    <property type="molecule type" value="Genomic_DNA"/>
</dbReference>
<accession>A0ABT2EIF2</accession>
<comment type="caution">
    <text evidence="1">The sequence shown here is derived from an EMBL/GenBank/DDBJ whole genome shotgun (WGS) entry which is preliminary data.</text>
</comment>
<sequence length="75" mass="8896">MKKRRLLLTFMVAMLIGVIAQIWLMAQEKPCYVTCPRDYPGNDVKRCFPCCDARCIYYDDWWECRKRCMSFASVG</sequence>
<evidence type="ECO:0000313" key="2">
    <source>
        <dbReference type="Proteomes" id="UP001204798"/>
    </source>
</evidence>
<name>A0ABT2EIF2_9BACT</name>
<dbReference type="RefSeq" id="WP_018196075.1">
    <property type="nucleotide sequence ID" value="NZ_CP130454.1"/>
</dbReference>
<dbReference type="Proteomes" id="UP001204798">
    <property type="component" value="Unassembled WGS sequence"/>
</dbReference>
<keyword evidence="2" id="KW-1185">Reference proteome</keyword>
<protein>
    <submittedName>
        <fullName evidence="1">Uncharacterized protein</fullName>
    </submittedName>
</protein>
<reference evidence="1 2" key="1">
    <citation type="submission" date="2022-08" db="EMBL/GenBank/DDBJ databases">
        <title>Bacterial and archaeal communities from various locations to study Microbial Dark Matter (Phase II).</title>
        <authorList>
            <person name="Stepanauskas R."/>
        </authorList>
    </citation>
    <scope>NUCLEOTIDE SEQUENCE [LARGE SCALE GENOMIC DNA]</scope>
    <source>
        <strain evidence="1 2">PD1</strain>
    </source>
</reference>
<evidence type="ECO:0000313" key="1">
    <source>
        <dbReference type="EMBL" id="MCS3917714.1"/>
    </source>
</evidence>